<name>A0ABW5LIR8_9FLAO</name>
<evidence type="ECO:0000313" key="2">
    <source>
        <dbReference type="Proteomes" id="UP001597319"/>
    </source>
</evidence>
<proteinExistence type="predicted"/>
<keyword evidence="2" id="KW-1185">Reference proteome</keyword>
<reference evidence="2" key="1">
    <citation type="journal article" date="2019" name="Int. J. Syst. Evol. Microbiol.">
        <title>The Global Catalogue of Microorganisms (GCM) 10K type strain sequencing project: providing services to taxonomists for standard genome sequencing and annotation.</title>
        <authorList>
            <consortium name="The Broad Institute Genomics Platform"/>
            <consortium name="The Broad Institute Genome Sequencing Center for Infectious Disease"/>
            <person name="Wu L."/>
            <person name="Ma J."/>
        </authorList>
    </citation>
    <scope>NUCLEOTIDE SEQUENCE [LARGE SCALE GENOMIC DNA]</scope>
    <source>
        <strain evidence="2">KCTC 52274</strain>
    </source>
</reference>
<dbReference type="RefSeq" id="WP_378294606.1">
    <property type="nucleotide sequence ID" value="NZ_JBHULE010000022.1"/>
</dbReference>
<comment type="caution">
    <text evidence="1">The sequence shown here is derived from an EMBL/GenBank/DDBJ whole genome shotgun (WGS) entry which is preliminary data.</text>
</comment>
<evidence type="ECO:0000313" key="1">
    <source>
        <dbReference type="EMBL" id="MFD2564747.1"/>
    </source>
</evidence>
<sequence>MKRVTEVYLLVVAIFIISFSDTAKDFTLEIEEFSLETDEFLNG</sequence>
<organism evidence="1 2">
    <name type="scientific">Aquimarina rubra</name>
    <dbReference type="NCBI Taxonomy" id="1920033"/>
    <lineage>
        <taxon>Bacteria</taxon>
        <taxon>Pseudomonadati</taxon>
        <taxon>Bacteroidota</taxon>
        <taxon>Flavobacteriia</taxon>
        <taxon>Flavobacteriales</taxon>
        <taxon>Flavobacteriaceae</taxon>
        <taxon>Aquimarina</taxon>
    </lineage>
</organism>
<dbReference type="EMBL" id="JBHULE010000022">
    <property type="protein sequence ID" value="MFD2564747.1"/>
    <property type="molecule type" value="Genomic_DNA"/>
</dbReference>
<dbReference type="Proteomes" id="UP001597319">
    <property type="component" value="Unassembled WGS sequence"/>
</dbReference>
<gene>
    <name evidence="1" type="ORF">ACFSR1_18860</name>
</gene>
<protein>
    <submittedName>
        <fullName evidence="1">Uncharacterized protein</fullName>
    </submittedName>
</protein>
<accession>A0ABW5LIR8</accession>